<dbReference type="Proteomes" id="UP001152523">
    <property type="component" value="Unassembled WGS sequence"/>
</dbReference>
<dbReference type="PANTHER" id="PTHR31476:SF16">
    <property type="entry name" value="F14O23.23 PROTEIN"/>
    <property type="match status" value="1"/>
</dbReference>
<comment type="caution">
    <text evidence="3">The sequence shown here is derived from an EMBL/GenBank/DDBJ whole genome shotgun (WGS) entry which is preliminary data.</text>
</comment>
<dbReference type="GO" id="GO:0003723">
    <property type="term" value="F:RNA binding"/>
    <property type="evidence" value="ECO:0007669"/>
    <property type="project" value="InterPro"/>
</dbReference>
<protein>
    <recommendedName>
        <fullName evidence="2">PORR domain-containing protein</fullName>
    </recommendedName>
</protein>
<evidence type="ECO:0000313" key="3">
    <source>
        <dbReference type="EMBL" id="CAH9070442.1"/>
    </source>
</evidence>
<gene>
    <name evidence="3" type="ORF">CEPIT_LOCUS3439</name>
</gene>
<organism evidence="3 4">
    <name type="scientific">Cuscuta epithymum</name>
    <dbReference type="NCBI Taxonomy" id="186058"/>
    <lineage>
        <taxon>Eukaryota</taxon>
        <taxon>Viridiplantae</taxon>
        <taxon>Streptophyta</taxon>
        <taxon>Embryophyta</taxon>
        <taxon>Tracheophyta</taxon>
        <taxon>Spermatophyta</taxon>
        <taxon>Magnoliopsida</taxon>
        <taxon>eudicotyledons</taxon>
        <taxon>Gunneridae</taxon>
        <taxon>Pentapetalae</taxon>
        <taxon>asterids</taxon>
        <taxon>lamiids</taxon>
        <taxon>Solanales</taxon>
        <taxon>Convolvulaceae</taxon>
        <taxon>Cuscuteae</taxon>
        <taxon>Cuscuta</taxon>
        <taxon>Cuscuta subgen. Cuscuta</taxon>
    </lineage>
</organism>
<proteinExistence type="predicted"/>
<evidence type="ECO:0000256" key="1">
    <source>
        <dbReference type="SAM" id="MobiDB-lite"/>
    </source>
</evidence>
<dbReference type="InterPro" id="IPR045040">
    <property type="entry name" value="PORR_fam"/>
</dbReference>
<feature type="domain" description="PORR" evidence="2">
    <location>
        <begin position="35"/>
        <end position="362"/>
    </location>
</feature>
<dbReference type="InterPro" id="IPR021099">
    <property type="entry name" value="PORR_domain"/>
</dbReference>
<evidence type="ECO:0000313" key="4">
    <source>
        <dbReference type="Proteomes" id="UP001152523"/>
    </source>
</evidence>
<dbReference type="Pfam" id="PF11955">
    <property type="entry name" value="PORR"/>
    <property type="match status" value="1"/>
</dbReference>
<dbReference type="AlphaFoldDB" id="A0AAV0CD78"/>
<keyword evidence="4" id="KW-1185">Reference proteome</keyword>
<accession>A0AAV0CD78</accession>
<feature type="region of interest" description="Disordered" evidence="1">
    <location>
        <begin position="385"/>
        <end position="501"/>
    </location>
</feature>
<feature type="compositionally biased region" description="Polar residues" evidence="1">
    <location>
        <begin position="492"/>
        <end position="501"/>
    </location>
</feature>
<name>A0AAV0CD78_9ASTE</name>
<sequence>MNPVHFFSRRTLPNSRRHHRQLRTLYDAASSVRCVRDRGLDHAVERERNLKPVLNIKNLIKLEPSKSLPLNLITQSKDSLEIPTRPIEFIRNYSAIFQEFFPGSVNIHPHIKLTPEVLNLDSEEQLLYESVMYRENVADRLLKLLMIGKSNQVPLAVIDRLKWDLGLPQDYVKMIVPEFPDYFRVSSGGDGEMLELVCWSHELAVSEMEKSATKESRGELDEGTLVNFSVKYSSEFEMDKKYQKWVEEWQKLPYISPYKNAMHLASNSDQSDKWAVGILHEVLNLCIGKKAEKDNVLVLGEYLGLRSRFKRALLQHPGIFYVSNKNGTYTVVLKEAYKRGALVGKCPMMEMRFRYAHLMKSSTEDKKSKCEAGKSCNDVKEEKLEKFDDDEVDEDEEEEDTDFSDDYEDDDEQHDDKLESTSRGKPRFKTKVRDDTSRSIHRRSARRDSIRKTEFSPRSRRRVTDHDVQEDKEAKNGRRSNFKSNFERKTPLSRNKASSKL</sequence>
<dbReference type="EMBL" id="CAMAPF010000018">
    <property type="protein sequence ID" value="CAH9070442.1"/>
    <property type="molecule type" value="Genomic_DNA"/>
</dbReference>
<evidence type="ECO:0000259" key="2">
    <source>
        <dbReference type="Pfam" id="PF11955"/>
    </source>
</evidence>
<reference evidence="3" key="1">
    <citation type="submission" date="2022-07" db="EMBL/GenBank/DDBJ databases">
        <authorList>
            <person name="Macas J."/>
            <person name="Novak P."/>
            <person name="Neumann P."/>
        </authorList>
    </citation>
    <scope>NUCLEOTIDE SEQUENCE</scope>
</reference>
<feature type="compositionally biased region" description="Basic and acidic residues" evidence="1">
    <location>
        <begin position="446"/>
        <end position="476"/>
    </location>
</feature>
<feature type="compositionally biased region" description="Acidic residues" evidence="1">
    <location>
        <begin position="387"/>
        <end position="413"/>
    </location>
</feature>
<dbReference type="PANTHER" id="PTHR31476">
    <property type="entry name" value="PROTEIN WHAT'S THIS FACTOR 1 HOMOLOG, CHLOROPLASTIC"/>
    <property type="match status" value="1"/>
</dbReference>